<reference evidence="7" key="1">
    <citation type="submission" date="2020-11" db="EMBL/GenBank/DDBJ databases">
        <authorList>
            <person name="Tran Van P."/>
        </authorList>
    </citation>
    <scope>NUCLEOTIDE SEQUENCE</scope>
</reference>
<dbReference type="NCBIfam" id="TIGR01622">
    <property type="entry name" value="SF-CC1"/>
    <property type="match status" value="1"/>
</dbReference>
<dbReference type="FunFam" id="3.30.70.330:FF:000080">
    <property type="entry name" value="RNA-binding protein 39 isoform X1"/>
    <property type="match status" value="1"/>
</dbReference>
<dbReference type="GO" id="GO:0005634">
    <property type="term" value="C:nucleus"/>
    <property type="evidence" value="ECO:0007669"/>
    <property type="project" value="InterPro"/>
</dbReference>
<dbReference type="InterPro" id="IPR006509">
    <property type="entry name" value="RBM39_SF"/>
</dbReference>
<accession>A0A7R8ZYI7</accession>
<keyword evidence="3 4" id="KW-0694">RNA-binding</keyword>
<dbReference type="SUPFAM" id="SSF54928">
    <property type="entry name" value="RNA-binding domain, RBD"/>
    <property type="match status" value="2"/>
</dbReference>
<proteinExistence type="predicted"/>
<dbReference type="SMART" id="SM00360">
    <property type="entry name" value="RRM"/>
    <property type="match status" value="3"/>
</dbReference>
<evidence type="ECO:0000313" key="7">
    <source>
        <dbReference type="EMBL" id="CAD7241150.1"/>
    </source>
</evidence>
<feature type="compositionally biased region" description="Basic residues" evidence="5">
    <location>
        <begin position="1"/>
        <end position="12"/>
    </location>
</feature>
<dbReference type="OrthoDB" id="8123449at2759"/>
<dbReference type="Pfam" id="PF00076">
    <property type="entry name" value="RRM_1"/>
    <property type="match status" value="2"/>
</dbReference>
<keyword evidence="2" id="KW-0677">Repeat</keyword>
<gene>
    <name evidence="7" type="ORF">DSTB1V02_LOCUS1151</name>
</gene>
<evidence type="ECO:0000313" key="8">
    <source>
        <dbReference type="Proteomes" id="UP000677054"/>
    </source>
</evidence>
<keyword evidence="1" id="KW-0597">Phosphoprotein</keyword>
<dbReference type="PROSITE" id="PS50102">
    <property type="entry name" value="RRM"/>
    <property type="match status" value="2"/>
</dbReference>
<dbReference type="EMBL" id="CAJPEV010000102">
    <property type="protein sequence ID" value="CAG0880592.1"/>
    <property type="molecule type" value="Genomic_DNA"/>
</dbReference>
<dbReference type="AlphaFoldDB" id="A0A7R8ZYI7"/>
<protein>
    <recommendedName>
        <fullName evidence="6">RRM domain-containing protein</fullName>
    </recommendedName>
</protein>
<sequence>MACDKKKKKSRSRSQSQSRDRDRKRRSKSHEKKKRSKSRSRSKDRKQKKRSSSHSHRSRSHSRDRKNPRGHRTRSRSPIRAYTPPNWTRRRDRKSISPFRSSWSDGYKIDPKTGVMSLANIRYGSDNLTPEERDARTVFCMQLAARVRPRDLEEFFSSVGKVRDVKLITDTKTRRSKGIAYVEFVDIESVPLALGLSGQKLLGVPIQVQPTQAEKNRAAMNASAQANVSKQIGPMKLYVGSLHFNITEAMLKGIFEPFGKIDAIQLIMDPETGRSKGYGFVTYHNAEDAKKALEQLNGFELAGRAMKVGHVTERGEGGGGASFLDNDELDRAGIDLGATGRLQLMAKLAEGTGLELPAAATSALNMTASGLIGNGTSAMPAPPIATQCFMLSNMFDPTSETRPGWDAEIRDEIIEECNKHGGVFHIYVDQLSPQGNVYVKCPTIASAASCVNALHGRWFAGRIITAAYVPLINYHNLFPDSLSANQLIMASRGN</sequence>
<dbReference type="GO" id="GO:0006397">
    <property type="term" value="P:mRNA processing"/>
    <property type="evidence" value="ECO:0007669"/>
    <property type="project" value="InterPro"/>
</dbReference>
<dbReference type="PANTHER" id="PTHR48036">
    <property type="entry name" value="SPLICING FACTOR (PAD-1), PUTATIVE (AFU_ORTHOLOGUE AFUA_1G15810)-RELATED"/>
    <property type="match status" value="1"/>
</dbReference>
<feature type="domain" description="RRM" evidence="6">
    <location>
        <begin position="136"/>
        <end position="213"/>
    </location>
</feature>
<dbReference type="InterPro" id="IPR035979">
    <property type="entry name" value="RBD_domain_sf"/>
</dbReference>
<dbReference type="EMBL" id="LR899619">
    <property type="protein sequence ID" value="CAD7241150.1"/>
    <property type="molecule type" value="Genomic_DNA"/>
</dbReference>
<dbReference type="InterPro" id="IPR029123">
    <property type="entry name" value="RBM39_linker"/>
</dbReference>
<feature type="compositionally biased region" description="Basic residues" evidence="5">
    <location>
        <begin position="22"/>
        <end position="77"/>
    </location>
</feature>
<dbReference type="Gene3D" id="3.30.70.330">
    <property type="match status" value="3"/>
</dbReference>
<dbReference type="InterPro" id="IPR000504">
    <property type="entry name" value="RRM_dom"/>
</dbReference>
<feature type="domain" description="RRM" evidence="6">
    <location>
        <begin position="235"/>
        <end position="313"/>
    </location>
</feature>
<keyword evidence="8" id="KW-1185">Reference proteome</keyword>
<evidence type="ECO:0000259" key="6">
    <source>
        <dbReference type="PROSITE" id="PS50102"/>
    </source>
</evidence>
<dbReference type="Pfam" id="PF15519">
    <property type="entry name" value="RBM39linker"/>
    <property type="match status" value="1"/>
</dbReference>
<evidence type="ECO:0000256" key="5">
    <source>
        <dbReference type="SAM" id="MobiDB-lite"/>
    </source>
</evidence>
<dbReference type="FunFam" id="3.30.70.330:FF:000090">
    <property type="entry name" value="RNA-binding protein 39 isoform X1"/>
    <property type="match status" value="1"/>
</dbReference>
<name>A0A7R8ZYI7_9CRUS</name>
<dbReference type="GO" id="GO:0003723">
    <property type="term" value="F:RNA binding"/>
    <property type="evidence" value="ECO:0007669"/>
    <property type="project" value="UniProtKB-UniRule"/>
</dbReference>
<feature type="region of interest" description="Disordered" evidence="5">
    <location>
        <begin position="1"/>
        <end position="93"/>
    </location>
</feature>
<dbReference type="FunFam" id="3.30.70.330:FF:000135">
    <property type="entry name" value="RNA-binding protein 39 isoform X2"/>
    <property type="match status" value="1"/>
</dbReference>
<organism evidence="7">
    <name type="scientific">Darwinula stevensoni</name>
    <dbReference type="NCBI Taxonomy" id="69355"/>
    <lineage>
        <taxon>Eukaryota</taxon>
        <taxon>Metazoa</taxon>
        <taxon>Ecdysozoa</taxon>
        <taxon>Arthropoda</taxon>
        <taxon>Crustacea</taxon>
        <taxon>Oligostraca</taxon>
        <taxon>Ostracoda</taxon>
        <taxon>Podocopa</taxon>
        <taxon>Podocopida</taxon>
        <taxon>Darwinulocopina</taxon>
        <taxon>Darwinuloidea</taxon>
        <taxon>Darwinulidae</taxon>
        <taxon>Darwinula</taxon>
    </lineage>
</organism>
<dbReference type="InterPro" id="IPR012677">
    <property type="entry name" value="Nucleotide-bd_a/b_plait_sf"/>
</dbReference>
<evidence type="ECO:0000256" key="1">
    <source>
        <dbReference type="ARBA" id="ARBA00022553"/>
    </source>
</evidence>
<dbReference type="CDD" id="cd12285">
    <property type="entry name" value="RRM3_RBM39_like"/>
    <property type="match status" value="1"/>
</dbReference>
<evidence type="ECO:0000256" key="4">
    <source>
        <dbReference type="PROSITE-ProRule" id="PRU00176"/>
    </source>
</evidence>
<dbReference type="Proteomes" id="UP000677054">
    <property type="component" value="Unassembled WGS sequence"/>
</dbReference>
<evidence type="ECO:0000256" key="3">
    <source>
        <dbReference type="ARBA" id="ARBA00022884"/>
    </source>
</evidence>
<evidence type="ECO:0000256" key="2">
    <source>
        <dbReference type="ARBA" id="ARBA00022737"/>
    </source>
</evidence>
<dbReference type="CDD" id="cd12284">
    <property type="entry name" value="RRM2_RBM23_RBM39"/>
    <property type="match status" value="1"/>
</dbReference>